<feature type="domain" description="Radical SAM core" evidence="15">
    <location>
        <begin position="10"/>
        <end position="223"/>
    </location>
</feature>
<comment type="catalytic activity">
    <reaction evidence="9">
        <text>[mycofactocin precursor peptide]-C-terminal glycyl-N-{[2-(4-hydroxyphenyl)ethenyl]-3-methylbutanamide} + AH2 + S-adenosyl-L-methionine = [mycofactocin precursor peptide]-C-terminal glycyl-N-{5-[(4-hydroxyphenyl)methyl]-4,4-dimethyl-2-oxopyrrolidin-3-yl}acetamide + 5'-deoxyadenosine + L-methionine + A + H(+)</text>
        <dbReference type="Rhea" id="RHEA:65500"/>
        <dbReference type="Rhea" id="RHEA-COMP:16816"/>
        <dbReference type="Rhea" id="RHEA-COMP:16818"/>
        <dbReference type="ChEBI" id="CHEBI:13193"/>
        <dbReference type="ChEBI" id="CHEBI:15378"/>
        <dbReference type="ChEBI" id="CHEBI:17319"/>
        <dbReference type="ChEBI" id="CHEBI:17499"/>
        <dbReference type="ChEBI" id="CHEBI:57844"/>
        <dbReference type="ChEBI" id="CHEBI:59789"/>
        <dbReference type="ChEBI" id="CHEBI:156517"/>
        <dbReference type="ChEBI" id="CHEBI:156518"/>
        <dbReference type="EC" id="4.1.99.26"/>
    </reaction>
</comment>
<evidence type="ECO:0000256" key="5">
    <source>
        <dbReference type="ARBA" id="ARBA00023004"/>
    </source>
</evidence>
<evidence type="ECO:0000256" key="13">
    <source>
        <dbReference type="ARBA" id="ARBA00077306"/>
    </source>
</evidence>
<reference evidence="16 18" key="1">
    <citation type="submission" date="2014-03" db="EMBL/GenBank/DDBJ databases">
        <title>Complete genome sequence of the Radio-Resistant Rubrobacter radiotolerans RSPS-4.</title>
        <authorList>
            <person name="Egas C.C."/>
            <person name="Barroso C.C."/>
            <person name="Froufe H.J.C."/>
            <person name="Pacheco J.J."/>
            <person name="Albuquerque L.L."/>
            <person name="da Costa M.M.S."/>
        </authorList>
    </citation>
    <scope>NUCLEOTIDE SEQUENCE [LARGE SCALE GENOMIC DNA]</scope>
    <source>
        <strain evidence="16 18">RSPS-4</strain>
    </source>
</reference>
<proteinExistence type="predicted"/>
<keyword evidence="2" id="KW-0004">4Fe-4S</keyword>
<dbReference type="Proteomes" id="UP001281130">
    <property type="component" value="Unassembled WGS sequence"/>
</dbReference>
<comment type="cofactor">
    <cofactor evidence="1">
        <name>[4Fe-4S] cluster</name>
        <dbReference type="ChEBI" id="CHEBI:49883"/>
    </cofactor>
</comment>
<dbReference type="Pfam" id="PF13186">
    <property type="entry name" value="SPASM"/>
    <property type="match status" value="1"/>
</dbReference>
<dbReference type="SFLD" id="SFLDG01385">
    <property type="entry name" value="heme_carboxy_lyase_like"/>
    <property type="match status" value="1"/>
</dbReference>
<evidence type="ECO:0000313" key="18">
    <source>
        <dbReference type="Proteomes" id="UP000025229"/>
    </source>
</evidence>
<dbReference type="EMBL" id="CP007514">
    <property type="protein sequence ID" value="AHY47919.1"/>
    <property type="molecule type" value="Genomic_DNA"/>
</dbReference>
<dbReference type="RefSeq" id="WP_051589842.1">
    <property type="nucleotide sequence ID" value="NZ_CP007514.1"/>
</dbReference>
<evidence type="ECO:0000256" key="3">
    <source>
        <dbReference type="ARBA" id="ARBA00022691"/>
    </source>
</evidence>
<evidence type="ECO:0000313" key="17">
    <source>
        <dbReference type="EMBL" id="MDX5892558.1"/>
    </source>
</evidence>
<dbReference type="PANTHER" id="PTHR11228">
    <property type="entry name" value="RADICAL SAM DOMAIN PROTEIN"/>
    <property type="match status" value="1"/>
</dbReference>
<dbReference type="HOGENOM" id="CLU_009273_4_3_11"/>
<dbReference type="GO" id="GO:0046872">
    <property type="term" value="F:metal ion binding"/>
    <property type="evidence" value="ECO:0007669"/>
    <property type="project" value="UniProtKB-KW"/>
</dbReference>
<evidence type="ECO:0000256" key="1">
    <source>
        <dbReference type="ARBA" id="ARBA00001966"/>
    </source>
</evidence>
<evidence type="ECO:0000256" key="6">
    <source>
        <dbReference type="ARBA" id="ARBA00023014"/>
    </source>
</evidence>
<dbReference type="InterPro" id="IPR034480">
    <property type="entry name" value="Heme_synthase-like"/>
</dbReference>
<dbReference type="NCBIfam" id="TIGR03962">
    <property type="entry name" value="mycofact_rSAM"/>
    <property type="match status" value="1"/>
</dbReference>
<evidence type="ECO:0000256" key="4">
    <source>
        <dbReference type="ARBA" id="ARBA00022723"/>
    </source>
</evidence>
<dbReference type="EMBL" id="JAWXXX010000001">
    <property type="protein sequence ID" value="MDX5892558.1"/>
    <property type="molecule type" value="Genomic_DNA"/>
</dbReference>
<keyword evidence="5" id="KW-0408">Iron</keyword>
<dbReference type="SFLD" id="SFLDG01386">
    <property type="entry name" value="main_SPASM_domain-containing"/>
    <property type="match status" value="1"/>
</dbReference>
<dbReference type="SFLD" id="SFLDS00029">
    <property type="entry name" value="Radical_SAM"/>
    <property type="match status" value="1"/>
</dbReference>
<evidence type="ECO:0000256" key="11">
    <source>
        <dbReference type="ARBA" id="ARBA00066804"/>
    </source>
</evidence>
<dbReference type="EC" id="1.3.98.7" evidence="10"/>
<evidence type="ECO:0000256" key="2">
    <source>
        <dbReference type="ARBA" id="ARBA00022485"/>
    </source>
</evidence>
<comment type="catalytic activity">
    <reaction evidence="8">
        <text>[mycofactocin precursor peptide]-C-terminal glycyl-L-valyl-L-tyrosine + S-adenosyl-L-methionine = [mycofactocin precursor peptide]-C-terminal glycyl-N-{[2-(4-hydroxyphenyl)ethenyl]-3-methylbutanamide} + 5'-deoxyadenosine + L-methionine + CO2</text>
        <dbReference type="Rhea" id="RHEA:65492"/>
        <dbReference type="Rhea" id="RHEA-COMP:16815"/>
        <dbReference type="Rhea" id="RHEA-COMP:16816"/>
        <dbReference type="ChEBI" id="CHEBI:16526"/>
        <dbReference type="ChEBI" id="CHEBI:17319"/>
        <dbReference type="ChEBI" id="CHEBI:57844"/>
        <dbReference type="ChEBI" id="CHEBI:59789"/>
        <dbReference type="ChEBI" id="CHEBI:156515"/>
        <dbReference type="ChEBI" id="CHEBI:156517"/>
        <dbReference type="EC" id="1.3.98.7"/>
    </reaction>
</comment>
<evidence type="ECO:0000256" key="10">
    <source>
        <dbReference type="ARBA" id="ARBA00066739"/>
    </source>
</evidence>
<dbReference type="InterPro" id="IPR023913">
    <property type="entry name" value="MftC"/>
</dbReference>
<dbReference type="InterPro" id="IPR050377">
    <property type="entry name" value="Radical_SAM_PqqE_MftC-like"/>
</dbReference>
<dbReference type="PATRIC" id="fig|42256.3.peg.2687"/>
<keyword evidence="7" id="KW-0456">Lyase</keyword>
<dbReference type="Pfam" id="PF04055">
    <property type="entry name" value="Radical_SAM"/>
    <property type="match status" value="1"/>
</dbReference>
<reference evidence="17" key="2">
    <citation type="submission" date="2023-11" db="EMBL/GenBank/DDBJ databases">
        <title>MicrobeMod: A computational toolkit for identifying prokaryotic methylation and restriction-modification with nanopore sequencing.</title>
        <authorList>
            <person name="Crits-Christoph A."/>
            <person name="Kang S.C."/>
            <person name="Lee H."/>
            <person name="Ostrov N."/>
        </authorList>
    </citation>
    <scope>NUCLEOTIDE SEQUENCE</scope>
    <source>
        <strain evidence="17">ATCC 51242</strain>
    </source>
</reference>
<dbReference type="InterPro" id="IPR023885">
    <property type="entry name" value="4Fe4S-binding_SPASM_dom"/>
</dbReference>
<keyword evidence="4" id="KW-0479">Metal-binding</keyword>
<gene>
    <name evidence="17" type="primary">mftC</name>
    <name evidence="16" type="ORF">RradSPS_2636</name>
    <name evidence="17" type="ORF">SIL72_00815</name>
</gene>
<evidence type="ECO:0000256" key="8">
    <source>
        <dbReference type="ARBA" id="ARBA00051525"/>
    </source>
</evidence>
<evidence type="ECO:0000256" key="14">
    <source>
        <dbReference type="ARBA" id="ARBA00079192"/>
    </source>
</evidence>
<accession>A0A023X778</accession>
<dbReference type="STRING" id="42256.RradSPS_2636"/>
<dbReference type="SFLD" id="SFLDG01067">
    <property type="entry name" value="SPASM/twitch_domain_containing"/>
    <property type="match status" value="1"/>
</dbReference>
<dbReference type="EC" id="4.1.99.26" evidence="11"/>
<dbReference type="InterPro" id="IPR058240">
    <property type="entry name" value="rSAM_sf"/>
</dbReference>
<dbReference type="eggNOG" id="COG0535">
    <property type="taxonomic scope" value="Bacteria"/>
</dbReference>
<dbReference type="GO" id="GO:0003824">
    <property type="term" value="F:catalytic activity"/>
    <property type="evidence" value="ECO:0007669"/>
    <property type="project" value="InterPro"/>
</dbReference>
<organism evidence="16 18">
    <name type="scientific">Rubrobacter radiotolerans</name>
    <name type="common">Arthrobacter radiotolerans</name>
    <dbReference type="NCBI Taxonomy" id="42256"/>
    <lineage>
        <taxon>Bacteria</taxon>
        <taxon>Bacillati</taxon>
        <taxon>Actinomycetota</taxon>
        <taxon>Rubrobacteria</taxon>
        <taxon>Rubrobacterales</taxon>
        <taxon>Rubrobacteraceae</taxon>
        <taxon>Rubrobacter</taxon>
    </lineage>
</organism>
<dbReference type="InterPro" id="IPR007197">
    <property type="entry name" value="rSAM"/>
</dbReference>
<dbReference type="Proteomes" id="UP000025229">
    <property type="component" value="Chromosome"/>
</dbReference>
<dbReference type="AlphaFoldDB" id="A0A023X778"/>
<dbReference type="Gene3D" id="3.20.20.70">
    <property type="entry name" value="Aldolase class I"/>
    <property type="match status" value="1"/>
</dbReference>
<dbReference type="InterPro" id="IPR017200">
    <property type="entry name" value="PqqE-like"/>
</dbReference>
<keyword evidence="6" id="KW-0411">Iron-sulfur</keyword>
<dbReference type="PROSITE" id="PS51918">
    <property type="entry name" value="RADICAL_SAM"/>
    <property type="match status" value="1"/>
</dbReference>
<evidence type="ECO:0000256" key="12">
    <source>
        <dbReference type="ARBA" id="ARBA00074337"/>
    </source>
</evidence>
<evidence type="ECO:0000259" key="15">
    <source>
        <dbReference type="PROSITE" id="PS51918"/>
    </source>
</evidence>
<dbReference type="PANTHER" id="PTHR11228:SF7">
    <property type="entry name" value="PQQA PEPTIDE CYCLASE"/>
    <property type="match status" value="1"/>
</dbReference>
<sequence>MSYDLLRRGLQAPICLTWEVTYECNLRCKHCLSASDKARPGELTTDEAKALIDEWAEMKVFYINVGGGEPLTRPDFFELMDYSLERGIGVKFSTNGTLVDDAAADWISSRDYLDVQISLDGATAETNDPVRGTGSYKRARRAMERLAERGFKFKINSVLTRQNFHQLDDLYRLATSQGGELRLTRLRPSGRGVSVWDGMRPTREQNRALYGWLHDHPDVLTGDSFFHLSAYGEELQGMNMCGAGRIVCCVDPLGEVYACPFVLAPEFSGGNVREPGGFKTIWRESALFAHLREWQVGGTCRSCNAYDVCHGGCMAVKHFTGRSVDSPDPDCVFGKDEGPVNGGRGDFVGVGPIGSLGSKPGKKKRTAFRTVPSL</sequence>
<dbReference type="SFLD" id="SFLDF00316">
    <property type="entry name" value="C-terminal_tyrosine_decarboxyl"/>
    <property type="match status" value="1"/>
</dbReference>
<keyword evidence="3" id="KW-0949">S-adenosyl-L-methionine</keyword>
<protein>
    <recommendedName>
        <fullName evidence="12">Mycofactocin maturase MftC</fullName>
        <ecNumber evidence="10">1.3.98.7</ecNumber>
        <ecNumber evidence="11">4.1.99.26</ecNumber>
    </recommendedName>
    <alternativeName>
        <fullName evidence="14">[Mycofactocin precursor peptide]-pyrrolidinone derivative synthase</fullName>
    </alternativeName>
    <alternativeName>
        <fullName evidence="13">[Mycofactocin precursor peptide]-tyrosine decarboxylase</fullName>
    </alternativeName>
</protein>
<name>A0A023X778_RUBRA</name>
<dbReference type="InterPro" id="IPR013785">
    <property type="entry name" value="Aldolase_TIM"/>
</dbReference>
<dbReference type="CDD" id="cd01335">
    <property type="entry name" value="Radical_SAM"/>
    <property type="match status" value="1"/>
</dbReference>
<keyword evidence="18" id="KW-1185">Reference proteome</keyword>
<dbReference type="PIRSF" id="PIRSF037420">
    <property type="entry name" value="PQQ_syn_pqqE"/>
    <property type="match status" value="1"/>
</dbReference>
<dbReference type="GO" id="GO:0051539">
    <property type="term" value="F:4 iron, 4 sulfur cluster binding"/>
    <property type="evidence" value="ECO:0007669"/>
    <property type="project" value="UniProtKB-KW"/>
</dbReference>
<evidence type="ECO:0000256" key="7">
    <source>
        <dbReference type="ARBA" id="ARBA00023239"/>
    </source>
</evidence>
<dbReference type="NCBIfam" id="TIGR04085">
    <property type="entry name" value="rSAM_more_4Fe4S"/>
    <property type="match status" value="1"/>
</dbReference>
<dbReference type="KEGG" id="rrd:RradSPS_2636"/>
<dbReference type="FunFam" id="3.20.20.70:FF:000188">
    <property type="entry name" value="Mycofactocin radical SAM maturase MftC"/>
    <property type="match status" value="1"/>
</dbReference>
<evidence type="ECO:0000256" key="9">
    <source>
        <dbReference type="ARBA" id="ARBA00051925"/>
    </source>
</evidence>
<evidence type="ECO:0000313" key="16">
    <source>
        <dbReference type="EMBL" id="AHY47919.1"/>
    </source>
</evidence>
<dbReference type="OrthoDB" id="9782387at2"/>
<dbReference type="SUPFAM" id="SSF102114">
    <property type="entry name" value="Radical SAM enzymes"/>
    <property type="match status" value="1"/>
</dbReference>